<evidence type="ECO:0000313" key="2">
    <source>
        <dbReference type="Proteomes" id="UP000625316"/>
    </source>
</evidence>
<gene>
    <name evidence="1" type="ORF">IQ266_17905</name>
</gene>
<reference evidence="1" key="1">
    <citation type="submission" date="2020-10" db="EMBL/GenBank/DDBJ databases">
        <authorList>
            <person name="Castelo-Branco R."/>
            <person name="Eusebio N."/>
            <person name="Adriana R."/>
            <person name="Vieira A."/>
            <person name="Brugerolle De Fraissinette N."/>
            <person name="Rezende De Castro R."/>
            <person name="Schneider M.P."/>
            <person name="Vasconcelos V."/>
            <person name="Leao P.N."/>
        </authorList>
    </citation>
    <scope>NUCLEOTIDE SEQUENCE</scope>
    <source>
        <strain evidence="1">LEGE 11480</strain>
    </source>
</reference>
<keyword evidence="2" id="KW-1185">Reference proteome</keyword>
<accession>A0A928VN57</accession>
<name>A0A928VN57_9CYAN</name>
<sequence length="63" mass="6892">MAVIRTDLVYVARSPYEANLLANLLPGMSISIRTAMKYAGFKSAHVTNRLLERLAGEGVVKLT</sequence>
<dbReference type="Proteomes" id="UP000625316">
    <property type="component" value="Unassembled WGS sequence"/>
</dbReference>
<comment type="caution">
    <text evidence="1">The sequence shown here is derived from an EMBL/GenBank/DDBJ whole genome shotgun (WGS) entry which is preliminary data.</text>
</comment>
<proteinExistence type="predicted"/>
<dbReference type="EMBL" id="JADEXQ010000070">
    <property type="protein sequence ID" value="MBE9031611.1"/>
    <property type="molecule type" value="Genomic_DNA"/>
</dbReference>
<dbReference type="AlphaFoldDB" id="A0A928VN57"/>
<dbReference type="RefSeq" id="WP_264326439.1">
    <property type="nucleotide sequence ID" value="NZ_JADEXQ010000070.1"/>
</dbReference>
<protein>
    <submittedName>
        <fullName evidence="1">Uncharacterized protein</fullName>
    </submittedName>
</protein>
<evidence type="ECO:0000313" key="1">
    <source>
        <dbReference type="EMBL" id="MBE9031611.1"/>
    </source>
</evidence>
<organism evidence="1 2">
    <name type="scientific">Romeriopsis navalis LEGE 11480</name>
    <dbReference type="NCBI Taxonomy" id="2777977"/>
    <lineage>
        <taxon>Bacteria</taxon>
        <taxon>Bacillati</taxon>
        <taxon>Cyanobacteriota</taxon>
        <taxon>Cyanophyceae</taxon>
        <taxon>Leptolyngbyales</taxon>
        <taxon>Leptolyngbyaceae</taxon>
        <taxon>Romeriopsis</taxon>
        <taxon>Romeriopsis navalis</taxon>
    </lineage>
</organism>